<dbReference type="Pfam" id="PF00890">
    <property type="entry name" value="FAD_binding_2"/>
    <property type="match status" value="1"/>
</dbReference>
<dbReference type="GO" id="GO:0050660">
    <property type="term" value="F:flavin adenine dinucleotide binding"/>
    <property type="evidence" value="ECO:0007669"/>
    <property type="project" value="TreeGrafter"/>
</dbReference>
<sequence>MKEPRGYEYTTDLLVVGCGFSGMWAAMRAKDFLDDVLVVDKGPRDWGGLGGLSGGDMIVKQPDMNLDDLLDDLVYYYDGLADQKLLGQILTQSYDRFMDFENWGHKFVRNDKGELCFIPQRALDYMRFYYYHPYGMGGIDKARLLKRECEKRGVRRLGRVVITDVITDGERVTGAVGFHAQSGKPVYIRARAVLLATNTGGWKPSYHQNTPASEGVSIAWNAGCAMRNFEFWKVWNVPVDFAWEGQTGLLPKGARFLNNKGEDFMLKYSPKFGAKADPHYNTRGMICEVRAGNGPILFDCSKMSAEDVETMRPRAGWMGLNDKKLRAMGMDFFAQKLEWMPQVRHTYGGIVADLDGATAIKGLYAAGLARNPDPGVYMGGWATCITATTGYSAGEAAARFVEGHDAVPFDKAYAADRLNGILRYLGRDGIAPKDVIADMREVMSAPDVALMKTGRGLSRGLDRVAEVRGEFLPELGARDAHELAKLFEATSTVLLTDLCLTAALARKESRAGHYREDYPQRDNANWLKWIEQRQVDGRHELHTVPVPLDDYPVKPYRYYMDNFTWPEPPRAD</sequence>
<evidence type="ECO:0000256" key="2">
    <source>
        <dbReference type="ARBA" id="ARBA00022630"/>
    </source>
</evidence>
<proteinExistence type="predicted"/>
<evidence type="ECO:0000259" key="4">
    <source>
        <dbReference type="Pfam" id="PF00890"/>
    </source>
</evidence>
<organism evidence="6 7">
    <name type="scientific">Desulfovibrio piger</name>
    <dbReference type="NCBI Taxonomy" id="901"/>
    <lineage>
        <taxon>Bacteria</taxon>
        <taxon>Pseudomonadati</taxon>
        <taxon>Thermodesulfobacteriota</taxon>
        <taxon>Desulfovibrionia</taxon>
        <taxon>Desulfovibrionales</taxon>
        <taxon>Desulfovibrionaceae</taxon>
        <taxon>Desulfovibrio</taxon>
    </lineage>
</organism>
<dbReference type="InterPro" id="IPR036188">
    <property type="entry name" value="FAD/NAD-bd_sf"/>
</dbReference>
<dbReference type="InterPro" id="IPR027477">
    <property type="entry name" value="Succ_DH/fumarate_Rdtase_cat_sf"/>
</dbReference>
<feature type="domain" description="FAD-dependent oxidoreductase 2 FAD-binding" evidence="4">
    <location>
        <begin position="12"/>
        <end position="368"/>
    </location>
</feature>
<dbReference type="Gene3D" id="1.20.58.100">
    <property type="entry name" value="Fumarate reductase/succinate dehydrogenase flavoprotein-like, C-terminal domain"/>
    <property type="match status" value="1"/>
</dbReference>
<keyword evidence="3" id="KW-0560">Oxidoreductase</keyword>
<reference evidence="6 7" key="1">
    <citation type="submission" date="2020-04" db="EMBL/GenBank/DDBJ databases">
        <authorList>
            <person name="Hitch T.C.A."/>
            <person name="Wylensek D."/>
            <person name="Clavel T."/>
        </authorList>
    </citation>
    <scope>NUCLEOTIDE SEQUENCE [LARGE SCALE GENOMIC DNA]</scope>
    <source>
        <strain evidence="6 7">PG-251-APC-1</strain>
    </source>
</reference>
<dbReference type="Gene3D" id="3.90.700.10">
    <property type="entry name" value="Succinate dehydrogenase/fumarate reductase flavoprotein, catalytic domain"/>
    <property type="match status" value="1"/>
</dbReference>
<dbReference type="RefSeq" id="WP_168935005.1">
    <property type="nucleotide sequence ID" value="NZ_JABAFY010000007.1"/>
</dbReference>
<dbReference type="InterPro" id="IPR015939">
    <property type="entry name" value="Fum_Rdtase/Succ_DH_flav-like_C"/>
</dbReference>
<dbReference type="GO" id="GO:0009055">
    <property type="term" value="F:electron transfer activity"/>
    <property type="evidence" value="ECO:0007669"/>
    <property type="project" value="TreeGrafter"/>
</dbReference>
<dbReference type="AlphaFoldDB" id="A0A848CAC8"/>
<evidence type="ECO:0000313" key="7">
    <source>
        <dbReference type="Proteomes" id="UP000522333"/>
    </source>
</evidence>
<dbReference type="GO" id="GO:0009061">
    <property type="term" value="P:anaerobic respiration"/>
    <property type="evidence" value="ECO:0007669"/>
    <property type="project" value="TreeGrafter"/>
</dbReference>
<dbReference type="Proteomes" id="UP000522333">
    <property type="component" value="Unassembled WGS sequence"/>
</dbReference>
<dbReference type="GO" id="GO:0005886">
    <property type="term" value="C:plasma membrane"/>
    <property type="evidence" value="ECO:0007669"/>
    <property type="project" value="TreeGrafter"/>
</dbReference>
<dbReference type="PANTHER" id="PTHR11632:SF73">
    <property type="entry name" value="BLR3196 PROTEIN"/>
    <property type="match status" value="1"/>
</dbReference>
<comment type="cofactor">
    <cofactor evidence="1">
        <name>FAD</name>
        <dbReference type="ChEBI" id="CHEBI:57692"/>
    </cofactor>
</comment>
<dbReference type="EMBL" id="JABAFY010000007">
    <property type="protein sequence ID" value="NME51595.1"/>
    <property type="molecule type" value="Genomic_DNA"/>
</dbReference>
<accession>A0A848CAC8</accession>
<name>A0A848CAC8_9BACT</name>
<protein>
    <submittedName>
        <fullName evidence="6">FAD-binding protein</fullName>
    </submittedName>
</protein>
<evidence type="ECO:0000313" key="6">
    <source>
        <dbReference type="EMBL" id="NME51595.1"/>
    </source>
</evidence>
<comment type="caution">
    <text evidence="6">The sequence shown here is derived from an EMBL/GenBank/DDBJ whole genome shotgun (WGS) entry which is preliminary data.</text>
</comment>
<dbReference type="InterPro" id="IPR037099">
    <property type="entry name" value="Fum_R/Succ_DH_flav-like_C_sf"/>
</dbReference>
<dbReference type="PANTHER" id="PTHR11632">
    <property type="entry name" value="SUCCINATE DEHYDROGENASE 2 FLAVOPROTEIN SUBUNIT"/>
    <property type="match status" value="1"/>
</dbReference>
<dbReference type="InterPro" id="IPR030664">
    <property type="entry name" value="SdhA/FrdA/AprA"/>
</dbReference>
<dbReference type="SUPFAM" id="SSF51905">
    <property type="entry name" value="FAD/NAD(P)-binding domain"/>
    <property type="match status" value="1"/>
</dbReference>
<dbReference type="PIRSF" id="PIRSF000171">
    <property type="entry name" value="SDHA_APRA_LASPO"/>
    <property type="match status" value="1"/>
</dbReference>
<dbReference type="GO" id="GO:0000104">
    <property type="term" value="F:succinate dehydrogenase activity"/>
    <property type="evidence" value="ECO:0007669"/>
    <property type="project" value="TreeGrafter"/>
</dbReference>
<dbReference type="Pfam" id="PF02910">
    <property type="entry name" value="Succ_DH_flav_C"/>
    <property type="match status" value="1"/>
</dbReference>
<evidence type="ECO:0000256" key="3">
    <source>
        <dbReference type="ARBA" id="ARBA00023002"/>
    </source>
</evidence>
<feature type="domain" description="Fumarate reductase/succinate dehydrogenase flavoprotein-like C-terminal" evidence="5">
    <location>
        <begin position="438"/>
        <end position="551"/>
    </location>
</feature>
<gene>
    <name evidence="6" type="ORF">HF854_03385</name>
</gene>
<evidence type="ECO:0000259" key="5">
    <source>
        <dbReference type="Pfam" id="PF02910"/>
    </source>
</evidence>
<dbReference type="Gene3D" id="3.50.50.60">
    <property type="entry name" value="FAD/NAD(P)-binding domain"/>
    <property type="match status" value="1"/>
</dbReference>
<evidence type="ECO:0000256" key="1">
    <source>
        <dbReference type="ARBA" id="ARBA00001974"/>
    </source>
</evidence>
<dbReference type="InterPro" id="IPR003953">
    <property type="entry name" value="FAD-dep_OxRdtase_2_FAD-bd"/>
</dbReference>
<keyword evidence="2" id="KW-0285">Flavoprotein</keyword>
<dbReference type="SUPFAM" id="SSF46977">
    <property type="entry name" value="Succinate dehydrogenase/fumarate reductase flavoprotein C-terminal domain"/>
    <property type="match status" value="1"/>
</dbReference>